<dbReference type="PANTHER" id="PTHR43818:SF11">
    <property type="entry name" value="BCDNA.GH03377"/>
    <property type="match status" value="1"/>
</dbReference>
<feature type="domain" description="Gfo/Idh/MocA-like oxidoreductase N-terminal" evidence="4">
    <location>
        <begin position="44"/>
        <end position="168"/>
    </location>
</feature>
<dbReference type="Proteomes" id="UP000315395">
    <property type="component" value="Chromosome"/>
</dbReference>
<name>A0A516G9N5_9MICO</name>
<dbReference type="AlphaFoldDB" id="A0A516G9N5"/>
<gene>
    <name evidence="6" type="ORF">FNH13_07630</name>
</gene>
<dbReference type="Gene3D" id="3.40.50.720">
    <property type="entry name" value="NAD(P)-binding Rossmann-like Domain"/>
    <property type="match status" value="1"/>
</dbReference>
<dbReference type="SUPFAM" id="SSF55347">
    <property type="entry name" value="Glyceraldehyde-3-phosphate dehydrogenase-like, C-terminal domain"/>
    <property type="match status" value="1"/>
</dbReference>
<dbReference type="InterPro" id="IPR036291">
    <property type="entry name" value="NAD(P)-bd_dom_sf"/>
</dbReference>
<evidence type="ECO:0000313" key="7">
    <source>
        <dbReference type="Proteomes" id="UP000315395"/>
    </source>
</evidence>
<dbReference type="GO" id="GO:0000166">
    <property type="term" value="F:nucleotide binding"/>
    <property type="evidence" value="ECO:0007669"/>
    <property type="project" value="InterPro"/>
</dbReference>
<evidence type="ECO:0000256" key="1">
    <source>
        <dbReference type="ARBA" id="ARBA00023002"/>
    </source>
</evidence>
<dbReference type="Gene3D" id="3.30.360.10">
    <property type="entry name" value="Dihydrodipicolinate Reductase, domain 2"/>
    <property type="match status" value="1"/>
</dbReference>
<evidence type="ECO:0000259" key="5">
    <source>
        <dbReference type="Pfam" id="PF22725"/>
    </source>
</evidence>
<evidence type="ECO:0000259" key="4">
    <source>
        <dbReference type="Pfam" id="PF01408"/>
    </source>
</evidence>
<dbReference type="Pfam" id="PF22725">
    <property type="entry name" value="GFO_IDH_MocA_C3"/>
    <property type="match status" value="1"/>
</dbReference>
<dbReference type="PANTHER" id="PTHR43818">
    <property type="entry name" value="BCDNA.GH03377"/>
    <property type="match status" value="1"/>
</dbReference>
<dbReference type="EMBL" id="CP041616">
    <property type="protein sequence ID" value="QDO88231.1"/>
    <property type="molecule type" value="Genomic_DNA"/>
</dbReference>
<evidence type="ECO:0000256" key="3">
    <source>
        <dbReference type="SAM" id="MobiDB-lite"/>
    </source>
</evidence>
<evidence type="ECO:0000313" key="6">
    <source>
        <dbReference type="EMBL" id="QDO88231.1"/>
    </source>
</evidence>
<dbReference type="InterPro" id="IPR055170">
    <property type="entry name" value="GFO_IDH_MocA-like_dom"/>
</dbReference>
<dbReference type="OrthoDB" id="9792085at2"/>
<dbReference type="InterPro" id="IPR050463">
    <property type="entry name" value="Gfo/Idh/MocA_oxidrdct_glycsds"/>
</dbReference>
<protein>
    <submittedName>
        <fullName evidence="6">Gfo/Idh/MocA family oxidoreductase</fullName>
    </submittedName>
</protein>
<dbReference type="SUPFAM" id="SSF51735">
    <property type="entry name" value="NAD(P)-binding Rossmann-fold domains"/>
    <property type="match status" value="1"/>
</dbReference>
<keyword evidence="1" id="KW-0560">Oxidoreductase</keyword>
<accession>A0A516G9N5</accession>
<evidence type="ECO:0000256" key="2">
    <source>
        <dbReference type="ARBA" id="ARBA00023027"/>
    </source>
</evidence>
<reference evidence="6 7" key="1">
    <citation type="submission" date="2019-07" db="EMBL/GenBank/DDBJ databases">
        <title>complete genome sequencing of Ornithinimicrobium sp. H23M54.</title>
        <authorList>
            <person name="Bae J.-W."/>
            <person name="Lee S.-Y."/>
        </authorList>
    </citation>
    <scope>NUCLEOTIDE SEQUENCE [LARGE SCALE GENOMIC DNA]</scope>
    <source>
        <strain evidence="6 7">H23M54</strain>
    </source>
</reference>
<sequence length="414" mass="43882">MTDQTTNASTTGATTATTTATATGDTAASTSASESPVQTNRPLGVAVIGYSFMGRAHSNAWRNVSAFYPDVPAARMTTLVGRDGSRVQQAADELGWEGTATDWRDVLERDDIDIVDVCTPGHLHAEVTLAALRAGKHVLVEKPLANSVAECEALVAAAADSPGTAMLGFNYRRVPALALARELVQEGRIGRIQQVRLSYLQDWLSDPQAPMTWRLRKESAGSGVLGDLGSHAVDQLHYLLGEHVTEVSGSLRTFVSERPGPNGTEAVTVDDAAWATLHTASGVVASLEVSRVATGRKNAMVIELYGTTGSLRFDLERLNELILTQTPGADARTAGAATILVTEPEHPYVDAWWPAGHVLGWDHTFTSQAADFLRAIATGDPVQASFEDGLAVQRVLAAIETSDGRGGARTETGN</sequence>
<feature type="compositionally biased region" description="Low complexity" evidence="3">
    <location>
        <begin position="1"/>
        <end position="33"/>
    </location>
</feature>
<dbReference type="GO" id="GO:0016491">
    <property type="term" value="F:oxidoreductase activity"/>
    <property type="evidence" value="ECO:0007669"/>
    <property type="project" value="UniProtKB-KW"/>
</dbReference>
<proteinExistence type="predicted"/>
<feature type="domain" description="GFO/IDH/MocA-like oxidoreductase" evidence="5">
    <location>
        <begin position="179"/>
        <end position="312"/>
    </location>
</feature>
<dbReference type="InterPro" id="IPR000683">
    <property type="entry name" value="Gfo/Idh/MocA-like_OxRdtase_N"/>
</dbReference>
<dbReference type="KEGG" id="orz:FNH13_07630"/>
<keyword evidence="7" id="KW-1185">Reference proteome</keyword>
<dbReference type="Pfam" id="PF01408">
    <property type="entry name" value="GFO_IDH_MocA"/>
    <property type="match status" value="1"/>
</dbReference>
<feature type="region of interest" description="Disordered" evidence="3">
    <location>
        <begin position="1"/>
        <end position="38"/>
    </location>
</feature>
<organism evidence="6 7">
    <name type="scientific">Ornithinimicrobium ciconiae</name>
    <dbReference type="NCBI Taxonomy" id="2594265"/>
    <lineage>
        <taxon>Bacteria</taxon>
        <taxon>Bacillati</taxon>
        <taxon>Actinomycetota</taxon>
        <taxon>Actinomycetes</taxon>
        <taxon>Micrococcales</taxon>
        <taxon>Ornithinimicrobiaceae</taxon>
        <taxon>Ornithinimicrobium</taxon>
    </lineage>
</organism>
<dbReference type="RefSeq" id="WP_143782906.1">
    <property type="nucleotide sequence ID" value="NZ_CP041616.1"/>
</dbReference>
<keyword evidence="2" id="KW-0520">NAD</keyword>